<evidence type="ECO:0000313" key="2">
    <source>
        <dbReference type="Proteomes" id="UP000554235"/>
    </source>
</evidence>
<name>A0A8H4NYM4_9HYPO</name>
<dbReference type="Gene3D" id="3.60.15.10">
    <property type="entry name" value="Ribonuclease Z/Hydroxyacylglutathione hydrolase-like"/>
    <property type="match status" value="1"/>
</dbReference>
<dbReference type="AlphaFoldDB" id="A0A8H4NYM4"/>
<evidence type="ECO:0000313" key="1">
    <source>
        <dbReference type="EMBL" id="KAF4456074.1"/>
    </source>
</evidence>
<sequence>MLPEPAAIAPEFISTFYIDDACIDAVVAGALSVGNAMGGTQDAVRDVIHLAINKYISARLVADLQIARQGFILRSSFVEAFPGLSLDISQGTTVHQVRQEDMILCFFNPGPDPTEKTVDVTISQPPHQQGFRVTKLAAGYVTPTFDINPFRKTQAEGTSPQPVVDKMWEKDKPSTIPTIDEPIIDWTIGILFPSTIAKASRAVAKEILKDEFQELSNDSESLYLAVHLQDRPSSLVIPFSVPPGRSSTTRQLFPDQIGDGAHGPATANPKGSAVTHTDPEGHLVKAMALSQEKTRLPNDWEVHTFQIGVPLGDCAIHLLVKNAVRYKHGVEFKVPDSTKEKTKKTDVPLFRLPMFRWIVELTEKDLSVHTDKKKTTQPSSSTEATTTMDRDHAYNSILYCPIWLRPTKAGVAPGAPNILVDDEHRIWLTDGTVWPLDLKVENNKNDKKDWSRLAPPFKVVHGQDTLIGAGLFTQIPVCDKKPGKLWWADKKHNAQSVVEGYIKKRQGEGPSFDDKRPVFICIRSNGYAFSSKKPAVPPKQHCTPDNYVSIMAMIIWKTTDGIHISHLCGGDAHAVTEELILNFIKKSGSGGYQDPEYWPIEVMKASHHGARSSTPVELVMAARPSKFIISAGQSHGHPSM</sequence>
<reference evidence="1 2" key="1">
    <citation type="submission" date="2020-01" db="EMBL/GenBank/DDBJ databases">
        <title>Identification and distribution of gene clusters putatively required for synthesis of sphingolipid metabolism inhibitors in phylogenetically diverse species of the filamentous fungus Fusarium.</title>
        <authorList>
            <person name="Kim H.-S."/>
            <person name="Busman M."/>
            <person name="Brown D.W."/>
            <person name="Divon H."/>
            <person name="Uhlig S."/>
            <person name="Proctor R.H."/>
        </authorList>
    </citation>
    <scope>NUCLEOTIDE SEQUENCE [LARGE SCALE GENOMIC DNA]</scope>
    <source>
        <strain evidence="1 2">NRRL 20459</strain>
    </source>
</reference>
<dbReference type="Proteomes" id="UP000554235">
    <property type="component" value="Unassembled WGS sequence"/>
</dbReference>
<organism evidence="1 2">
    <name type="scientific">Fusarium albosuccineum</name>
    <dbReference type="NCBI Taxonomy" id="1237068"/>
    <lineage>
        <taxon>Eukaryota</taxon>
        <taxon>Fungi</taxon>
        <taxon>Dikarya</taxon>
        <taxon>Ascomycota</taxon>
        <taxon>Pezizomycotina</taxon>
        <taxon>Sordariomycetes</taxon>
        <taxon>Hypocreomycetidae</taxon>
        <taxon>Hypocreales</taxon>
        <taxon>Nectriaceae</taxon>
        <taxon>Fusarium</taxon>
        <taxon>Fusarium decemcellulare species complex</taxon>
    </lineage>
</organism>
<keyword evidence="2" id="KW-1185">Reference proteome</keyword>
<comment type="caution">
    <text evidence="1">The sequence shown here is derived from an EMBL/GenBank/DDBJ whole genome shotgun (WGS) entry which is preliminary data.</text>
</comment>
<dbReference type="InterPro" id="IPR036866">
    <property type="entry name" value="RibonucZ/Hydroxyglut_hydro"/>
</dbReference>
<dbReference type="EMBL" id="JAADYS010002698">
    <property type="protein sequence ID" value="KAF4456074.1"/>
    <property type="molecule type" value="Genomic_DNA"/>
</dbReference>
<dbReference type="OrthoDB" id="3029913at2759"/>
<accession>A0A8H4NYM4</accession>
<proteinExistence type="predicted"/>
<protein>
    <submittedName>
        <fullName evidence="1">Uncharacterized protein</fullName>
    </submittedName>
</protein>
<gene>
    <name evidence="1" type="ORF">FALBO_15494</name>
</gene>